<protein>
    <submittedName>
        <fullName evidence="2">Uncharacterized protein</fullName>
    </submittedName>
</protein>
<accession>A0ABN2PEI4</accession>
<keyword evidence="3" id="KW-1185">Reference proteome</keyword>
<organism evidence="2 3">
    <name type="scientific">Streptomyces sodiiphilus</name>
    <dbReference type="NCBI Taxonomy" id="226217"/>
    <lineage>
        <taxon>Bacteria</taxon>
        <taxon>Bacillati</taxon>
        <taxon>Actinomycetota</taxon>
        <taxon>Actinomycetes</taxon>
        <taxon>Kitasatosporales</taxon>
        <taxon>Streptomycetaceae</taxon>
        <taxon>Streptomyces</taxon>
    </lineage>
</organism>
<evidence type="ECO:0000313" key="2">
    <source>
        <dbReference type="EMBL" id="GAA1917781.1"/>
    </source>
</evidence>
<dbReference type="EMBL" id="BAAAMJ010000029">
    <property type="protein sequence ID" value="GAA1917781.1"/>
    <property type="molecule type" value="Genomic_DNA"/>
</dbReference>
<evidence type="ECO:0000313" key="3">
    <source>
        <dbReference type="Proteomes" id="UP001501303"/>
    </source>
</evidence>
<gene>
    <name evidence="2" type="ORF">GCM10009716_28490</name>
</gene>
<dbReference type="Proteomes" id="UP001501303">
    <property type="component" value="Unassembled WGS sequence"/>
</dbReference>
<comment type="caution">
    <text evidence="2">The sequence shown here is derived from an EMBL/GenBank/DDBJ whole genome shotgun (WGS) entry which is preliminary data.</text>
</comment>
<evidence type="ECO:0000256" key="1">
    <source>
        <dbReference type="SAM" id="MobiDB-lite"/>
    </source>
</evidence>
<dbReference type="Gene3D" id="3.40.50.1220">
    <property type="entry name" value="TPP-binding domain"/>
    <property type="match status" value="1"/>
</dbReference>
<sequence>MGAGDHSEGALECGPSGEHAPQPKGRPVCPVDQPGASPAATAAEHGARLVIVNAEPTPYDAPADEVLREPVGRALPLARGGG</sequence>
<reference evidence="2 3" key="1">
    <citation type="journal article" date="2019" name="Int. J. Syst. Evol. Microbiol.">
        <title>The Global Catalogue of Microorganisms (GCM) 10K type strain sequencing project: providing services to taxonomists for standard genome sequencing and annotation.</title>
        <authorList>
            <consortium name="The Broad Institute Genomics Platform"/>
            <consortium name="The Broad Institute Genome Sequencing Center for Infectious Disease"/>
            <person name="Wu L."/>
            <person name="Ma J."/>
        </authorList>
    </citation>
    <scope>NUCLEOTIDE SEQUENCE [LARGE SCALE GENOMIC DNA]</scope>
    <source>
        <strain evidence="2 3">JCM 13581</strain>
    </source>
</reference>
<proteinExistence type="predicted"/>
<feature type="region of interest" description="Disordered" evidence="1">
    <location>
        <begin position="1"/>
        <end position="42"/>
    </location>
</feature>
<name>A0ABN2PEI4_9ACTN</name>